<dbReference type="GO" id="GO:0046872">
    <property type="term" value="F:metal ion binding"/>
    <property type="evidence" value="ECO:0007669"/>
    <property type="project" value="UniProtKB-KW"/>
</dbReference>
<dbReference type="UniPathway" id="UPA00275"/>
<name>A0A1B2DG18_9BACL</name>
<accession>A0A1B2DG18</accession>
<dbReference type="Gene3D" id="3.40.50.10990">
    <property type="entry name" value="GTP cyclohydrolase II"/>
    <property type="match status" value="1"/>
</dbReference>
<feature type="domain" description="GTP cyclohydrolase II" evidence="4">
    <location>
        <begin position="12"/>
        <end position="182"/>
    </location>
</feature>
<comment type="pathway">
    <text evidence="1">Cofactor biosynthesis; riboflavin biosynthesis.</text>
</comment>
<dbReference type="GO" id="GO:0009231">
    <property type="term" value="P:riboflavin biosynthetic process"/>
    <property type="evidence" value="ECO:0007669"/>
    <property type="project" value="UniProtKB-UniPathway"/>
</dbReference>
<evidence type="ECO:0000313" key="5">
    <source>
        <dbReference type="EMBL" id="ANY66674.1"/>
    </source>
</evidence>
<dbReference type="EMBL" id="CP016808">
    <property type="protein sequence ID" value="ANY66674.1"/>
    <property type="molecule type" value="Genomic_DNA"/>
</dbReference>
<gene>
    <name evidence="5" type="ORF">BBD42_09525</name>
</gene>
<evidence type="ECO:0000256" key="1">
    <source>
        <dbReference type="ARBA" id="ARBA00005104"/>
    </source>
</evidence>
<reference evidence="5" key="1">
    <citation type="submission" date="2016-08" db="EMBL/GenBank/DDBJ databases">
        <title>Complete Genome Seqeunce of Paenibacillus sp. BIHB 4019 from tea rhizoplane.</title>
        <authorList>
            <person name="Thakur R."/>
            <person name="Swarnkar M.K."/>
            <person name="Gulati A."/>
        </authorList>
    </citation>
    <scope>NUCLEOTIDE SEQUENCE [LARGE SCALE GENOMIC DNA]</scope>
    <source>
        <strain evidence="5">BIHB4019</strain>
    </source>
</reference>
<dbReference type="RefSeq" id="WP_099517955.1">
    <property type="nucleotide sequence ID" value="NZ_CP016808.1"/>
</dbReference>
<evidence type="ECO:0000256" key="3">
    <source>
        <dbReference type="ARBA" id="ARBA00022723"/>
    </source>
</evidence>
<dbReference type="InterPro" id="IPR032677">
    <property type="entry name" value="GTP_cyclohydro_II"/>
</dbReference>
<dbReference type="PANTHER" id="PTHR21327:SF18">
    <property type="entry name" value="3,4-DIHYDROXY-2-BUTANONE 4-PHOSPHATE SYNTHASE"/>
    <property type="match status" value="1"/>
</dbReference>
<dbReference type="PANTHER" id="PTHR21327">
    <property type="entry name" value="GTP CYCLOHYDROLASE II-RELATED"/>
    <property type="match status" value="1"/>
</dbReference>
<dbReference type="Pfam" id="PF00925">
    <property type="entry name" value="GTP_cyclohydro2"/>
    <property type="match status" value="1"/>
</dbReference>
<dbReference type="GO" id="GO:0008686">
    <property type="term" value="F:3,4-dihydroxy-2-butanone-4-phosphate synthase activity"/>
    <property type="evidence" value="ECO:0007669"/>
    <property type="project" value="TreeGrafter"/>
</dbReference>
<proteinExistence type="predicted"/>
<sequence length="217" mass="24515">MVSNIVINHVVKGKIHTIFGTMDLYRFSMTDFLQAPSEAVEHLAVVKRNGVDWEGPVLCRFNSACITSEVFNCTRCDCKWQLDKAMELISAAGQGIITYHPSHEGRGFGLATKLLSYNMMDEGLDTVESYSQLGTGTEDARNYRASIAILNHFNITQVRLIGNNKKKYEATRNTGIHVVDRFALVYDGTDQKVLKYLSNKSKEPEQDLLRNRMKMNV</sequence>
<protein>
    <recommendedName>
        <fullName evidence="4">GTP cyclohydrolase II domain-containing protein</fullName>
    </recommendedName>
</protein>
<dbReference type="GO" id="GO:0005829">
    <property type="term" value="C:cytosol"/>
    <property type="evidence" value="ECO:0007669"/>
    <property type="project" value="TreeGrafter"/>
</dbReference>
<evidence type="ECO:0000256" key="2">
    <source>
        <dbReference type="ARBA" id="ARBA00022619"/>
    </source>
</evidence>
<evidence type="ECO:0000259" key="4">
    <source>
        <dbReference type="Pfam" id="PF00925"/>
    </source>
</evidence>
<dbReference type="InterPro" id="IPR036144">
    <property type="entry name" value="RibA-like_sf"/>
</dbReference>
<organism evidence="5">
    <name type="scientific">Paenibacillus sp. BIHB 4019</name>
    <dbReference type="NCBI Taxonomy" id="1870819"/>
    <lineage>
        <taxon>Bacteria</taxon>
        <taxon>Bacillati</taxon>
        <taxon>Bacillota</taxon>
        <taxon>Bacilli</taxon>
        <taxon>Bacillales</taxon>
        <taxon>Paenibacillaceae</taxon>
        <taxon>Paenibacillus</taxon>
    </lineage>
</organism>
<dbReference type="SUPFAM" id="SSF142695">
    <property type="entry name" value="RibA-like"/>
    <property type="match status" value="1"/>
</dbReference>
<keyword evidence="3" id="KW-0479">Metal-binding</keyword>
<keyword evidence="2" id="KW-0686">Riboflavin biosynthesis</keyword>
<dbReference type="AlphaFoldDB" id="A0A1B2DG18"/>